<dbReference type="WBParaSite" id="SSLN_0000216501-mRNA-1">
    <property type="protein sequence ID" value="SSLN_0000216501-mRNA-1"/>
    <property type="gene ID" value="SSLN_0000216501"/>
</dbReference>
<dbReference type="EMBL" id="UYSU01032168">
    <property type="protein sequence ID" value="VDL88480.1"/>
    <property type="molecule type" value="Genomic_DNA"/>
</dbReference>
<gene>
    <name evidence="1" type="ORF">SSLN_LOCUS2095</name>
</gene>
<proteinExistence type="predicted"/>
<protein>
    <submittedName>
        <fullName evidence="1 3">Uncharacterized protein</fullName>
    </submittedName>
</protein>
<accession>A0A183SCZ7</accession>
<organism evidence="3">
    <name type="scientific">Schistocephalus solidus</name>
    <name type="common">Tapeworm</name>
    <dbReference type="NCBI Taxonomy" id="70667"/>
    <lineage>
        <taxon>Eukaryota</taxon>
        <taxon>Metazoa</taxon>
        <taxon>Spiralia</taxon>
        <taxon>Lophotrochozoa</taxon>
        <taxon>Platyhelminthes</taxon>
        <taxon>Cestoda</taxon>
        <taxon>Eucestoda</taxon>
        <taxon>Diphyllobothriidea</taxon>
        <taxon>Diphyllobothriidae</taxon>
        <taxon>Schistocephalus</taxon>
    </lineage>
</organism>
<sequence>MIVSTIPRSILLFYFDSRRQGKKVLELGSYVKANFLGNDPVTAERIFTVTEESKLQPVPLTPISTPQQE</sequence>
<name>A0A183SCZ7_SCHSO</name>
<evidence type="ECO:0000313" key="2">
    <source>
        <dbReference type="Proteomes" id="UP000275846"/>
    </source>
</evidence>
<keyword evidence="2" id="KW-1185">Reference proteome</keyword>
<evidence type="ECO:0000313" key="1">
    <source>
        <dbReference type="EMBL" id="VDL88480.1"/>
    </source>
</evidence>
<dbReference type="Proteomes" id="UP000275846">
    <property type="component" value="Unassembled WGS sequence"/>
</dbReference>
<dbReference type="AlphaFoldDB" id="A0A183SCZ7"/>
<reference evidence="3" key="1">
    <citation type="submission" date="2016-06" db="UniProtKB">
        <authorList>
            <consortium name="WormBaseParasite"/>
        </authorList>
    </citation>
    <scope>IDENTIFICATION</scope>
</reference>
<evidence type="ECO:0000313" key="3">
    <source>
        <dbReference type="WBParaSite" id="SSLN_0000216501-mRNA-1"/>
    </source>
</evidence>
<reference evidence="1 2" key="2">
    <citation type="submission" date="2018-11" db="EMBL/GenBank/DDBJ databases">
        <authorList>
            <consortium name="Pathogen Informatics"/>
        </authorList>
    </citation>
    <scope>NUCLEOTIDE SEQUENCE [LARGE SCALE GENOMIC DNA]</scope>
    <source>
        <strain evidence="1 2">NST_G2</strain>
    </source>
</reference>
<dbReference type="OrthoDB" id="10526671at2759"/>